<gene>
    <name evidence="3" type="ordered locus">HMPREF0538_22205</name>
</gene>
<dbReference type="AlphaFoldDB" id="F8DQP5"/>
<dbReference type="InterPro" id="IPR006674">
    <property type="entry name" value="HD_domain"/>
</dbReference>
<dbReference type="Gene3D" id="1.10.472.50">
    <property type="entry name" value="HD-domain/PDEase-like"/>
    <property type="match status" value="1"/>
</dbReference>
<dbReference type="Proteomes" id="UP000001924">
    <property type="component" value="Chromosome"/>
</dbReference>
<dbReference type="PANTHER" id="PTHR33594:SF1">
    <property type="entry name" value="HD_PDEASE DOMAIN-CONTAINING PROTEIN"/>
    <property type="match status" value="1"/>
</dbReference>
<proteinExistence type="predicted"/>
<evidence type="ECO:0000313" key="4">
    <source>
        <dbReference type="Proteomes" id="UP000001924"/>
    </source>
</evidence>
<keyword evidence="1" id="KW-1133">Transmembrane helix</keyword>
<dbReference type="KEGG" id="lru:HMPREF0538_22205"/>
<accession>F8DQP5</accession>
<dbReference type="HOGENOM" id="CLU_036524_2_2_9"/>
<dbReference type="Gene3D" id="1.20.58.1910">
    <property type="match status" value="1"/>
</dbReference>
<dbReference type="Pfam" id="PF01966">
    <property type="entry name" value="HD"/>
    <property type="match status" value="1"/>
</dbReference>
<dbReference type="EMBL" id="CP002844">
    <property type="protein sequence ID" value="AEI58411.1"/>
    <property type="molecule type" value="Genomic_DNA"/>
</dbReference>
<evidence type="ECO:0000259" key="2">
    <source>
        <dbReference type="Pfam" id="PF01966"/>
    </source>
</evidence>
<name>F8DQP5_LIMRS</name>
<reference evidence="4" key="1">
    <citation type="submission" date="2011-06" db="EMBL/GenBank/DDBJ databases">
        <title>The complete genome of Lactobacillus reuteri ATCC 55730 / SD2112.</title>
        <authorList>
            <person name="Muzny D."/>
            <person name="Qin X."/>
            <person name="Buhay C."/>
            <person name="Dugan-Rocha S."/>
            <person name="Ding Y."/>
            <person name="Chen G."/>
            <person name="Hawes A."/>
            <person name="Holder M."/>
            <person name="Jhangiani S."/>
            <person name="Johnson A."/>
            <person name="Khan Z."/>
            <person name="Li Z."/>
            <person name="Liu W."/>
            <person name="Liu X."/>
            <person name="Perez L."/>
            <person name="Shen H."/>
            <person name="Wang Q."/>
            <person name="Watt J."/>
            <person name="Xi L."/>
            <person name="Xin Y."/>
            <person name="Zhou J."/>
            <person name="Deng J."/>
            <person name="Jiang H."/>
            <person name="Liu Y."/>
            <person name="Qu J."/>
            <person name="Song X.-Z."/>
            <person name="Zhang L."/>
            <person name="Villasana D."/>
            <person name="Johnson A."/>
            <person name="Liu J."/>
            <person name="Liyanage D."/>
            <person name="Lorensuhewa L."/>
            <person name="Robinson T."/>
            <person name="Song A."/>
            <person name="Song B.-B."/>
            <person name="Dinh H."/>
            <person name="Thornton R."/>
            <person name="Coyle M."/>
            <person name="Francisco L."/>
            <person name="Jackson L."/>
            <person name="Javaid M."/>
            <person name="Korchina V."/>
            <person name="Kovar C."/>
            <person name="Mata R."/>
            <person name="Mathew T."/>
            <person name="Ngo R."/>
            <person name="Nguyen L."/>
            <person name="Nguyen N."/>
            <person name="Okwuonu G."/>
            <person name="Ongeri F."/>
            <person name="Pham C."/>
            <person name="Simmons D."/>
            <person name="Wilczek-Boney K."/>
            <person name="Hale W."/>
            <person name="Jakkamsetti A."/>
            <person name="Pham P."/>
            <person name="Ruth R."/>
            <person name="San Lucas F."/>
            <person name="Warren J."/>
            <person name="Zhang J."/>
            <person name="Zhao Z."/>
            <person name="Zhou C."/>
            <person name="Zhu D."/>
            <person name="Lee S."/>
            <person name="Bess C."/>
            <person name="Blankenburg K."/>
            <person name="Forbes L."/>
            <person name="Fu Q."/>
            <person name="Gubbala S."/>
            <person name="Hirani K."/>
            <person name="Jayaseelan J.C."/>
            <person name="Lara F."/>
            <person name="Munidasa M."/>
            <person name="Palculict T."/>
            <person name="Patil S."/>
            <person name="Pu L.-L."/>
            <person name="Saada N."/>
            <person name="Tang L."/>
            <person name="Weissenberger G."/>
            <person name="Zhu Y."/>
            <person name="Hemphill L."/>
            <person name="Shang Y."/>
            <person name="Youmans B."/>
            <person name="Ayvaz T."/>
            <person name="Ross M."/>
            <person name="Santibanez J."/>
            <person name="Aqrawi P."/>
            <person name="Gross S."/>
            <person name="Joshi V."/>
            <person name="Fowler G."/>
            <person name="Nazareth L."/>
            <person name="Reid J."/>
            <person name="Worley K."/>
            <person name="Petrosino J."/>
            <person name="Highlander S."/>
            <person name="Gibbs R."/>
        </authorList>
    </citation>
    <scope>NUCLEOTIDE SEQUENCE [LARGE SCALE GENOMIC DNA]</scope>
    <source>
        <strain evidence="4">ATCC 55730 / SD2112</strain>
    </source>
</reference>
<keyword evidence="1" id="KW-0812">Transmembrane</keyword>
<protein>
    <submittedName>
        <fullName evidence="3">HD domain protein</fullName>
    </submittedName>
</protein>
<keyword evidence="1" id="KW-0472">Membrane</keyword>
<feature type="domain" description="HD" evidence="2">
    <location>
        <begin position="67"/>
        <end position="167"/>
    </location>
</feature>
<organism evidence="3 4">
    <name type="scientific">Limosilactobacillus reuteri (strain ATCC 55730 / SD2112)</name>
    <name type="common">Lactobacillus reuteri</name>
    <dbReference type="NCBI Taxonomy" id="491077"/>
    <lineage>
        <taxon>Bacteria</taxon>
        <taxon>Bacillati</taxon>
        <taxon>Bacillota</taxon>
        <taxon>Bacilli</taxon>
        <taxon>Lactobacillales</taxon>
        <taxon>Lactobacillaceae</taxon>
        <taxon>Limosilactobacillus</taxon>
    </lineage>
</organism>
<feature type="transmembrane region" description="Helical" evidence="1">
    <location>
        <begin position="12"/>
        <end position="29"/>
    </location>
</feature>
<dbReference type="PANTHER" id="PTHR33594">
    <property type="entry name" value="SUPERFAMILY HYDROLASE, PUTATIVE (AFU_ORTHOLOGUE AFUA_1G03035)-RELATED"/>
    <property type="match status" value="1"/>
</dbReference>
<evidence type="ECO:0000313" key="3">
    <source>
        <dbReference type="EMBL" id="AEI58411.1"/>
    </source>
</evidence>
<dbReference type="SUPFAM" id="SSF109604">
    <property type="entry name" value="HD-domain/PDEase-like"/>
    <property type="match status" value="1"/>
</dbReference>
<evidence type="ECO:0000256" key="1">
    <source>
        <dbReference type="SAM" id="Phobius"/>
    </source>
</evidence>
<sequence>MKIINSFYSTPHILFYKTLTWIAIQYLIIKEPIKNRGFMMKQAEQLTAIKEYTIQKLGQDKTGHGMDHINRVVKMSKRLAIGEKVDPFLPIVAAYLHDTIDEKLVDNVKAAKQELVDYLKQIDFSDEQVEIIMNVINNISFAHTLDKEEVKLSLIGQIVRDADWLDAIGAIGITRAIYYGGGHHEKIYDPAIKPRHNMSREEYRNLANETIINHFDEKLLHLKDMMNTETAKKIANHRQQVMLDFLDEFHAEWDAKM</sequence>